<dbReference type="Gene3D" id="3.20.20.150">
    <property type="entry name" value="Divalent-metal-dependent TIM barrel enzymes"/>
    <property type="match status" value="1"/>
</dbReference>
<dbReference type="InterPro" id="IPR036237">
    <property type="entry name" value="Xyl_isomerase-like_sf"/>
</dbReference>
<accession>A0AAV5P0Y6</accession>
<dbReference type="Pfam" id="PF01261">
    <property type="entry name" value="AP_endonuc_2"/>
    <property type="match status" value="1"/>
</dbReference>
<keyword evidence="1" id="KW-0119">Carbohydrate metabolism</keyword>
<comment type="caution">
    <text evidence="4">The sequence shown here is derived from an EMBL/GenBank/DDBJ whole genome shotgun (WGS) entry which is preliminary data.</text>
</comment>
<dbReference type="SUPFAM" id="SSF51658">
    <property type="entry name" value="Xylose isomerase-like"/>
    <property type="match status" value="1"/>
</dbReference>
<evidence type="ECO:0000259" key="3">
    <source>
        <dbReference type="Pfam" id="PF01261"/>
    </source>
</evidence>
<gene>
    <name evidence="4" type="ORF">Ccel01_03000</name>
</gene>
<dbReference type="InterPro" id="IPR013022">
    <property type="entry name" value="Xyl_isomerase-like_TIM-brl"/>
</dbReference>
<feature type="region of interest" description="Disordered" evidence="2">
    <location>
        <begin position="17"/>
        <end position="42"/>
    </location>
</feature>
<dbReference type="InterPro" id="IPR050312">
    <property type="entry name" value="IolE/XylAMocC-like"/>
</dbReference>
<organism evidence="4 5">
    <name type="scientific">Cellulosimicrobium cellulans</name>
    <name type="common">Arthrobacter luteus</name>
    <dbReference type="NCBI Taxonomy" id="1710"/>
    <lineage>
        <taxon>Bacteria</taxon>
        <taxon>Bacillati</taxon>
        <taxon>Actinomycetota</taxon>
        <taxon>Actinomycetes</taxon>
        <taxon>Micrococcales</taxon>
        <taxon>Promicromonosporaceae</taxon>
        <taxon>Cellulosimicrobium</taxon>
    </lineage>
</organism>
<protein>
    <recommendedName>
        <fullName evidence="3">Xylose isomerase-like TIM barrel domain-containing protein</fullName>
    </recommendedName>
</protein>
<evidence type="ECO:0000313" key="5">
    <source>
        <dbReference type="Proteomes" id="UP001165168"/>
    </source>
</evidence>
<evidence type="ECO:0000256" key="1">
    <source>
        <dbReference type="ARBA" id="ARBA00023277"/>
    </source>
</evidence>
<evidence type="ECO:0000313" key="4">
    <source>
        <dbReference type="EMBL" id="GLY55698.1"/>
    </source>
</evidence>
<proteinExistence type="predicted"/>
<dbReference type="AlphaFoldDB" id="A0AAV5P0Y6"/>
<dbReference type="Proteomes" id="UP001165168">
    <property type="component" value="Unassembled WGS sequence"/>
</dbReference>
<dbReference type="PANTHER" id="PTHR12110">
    <property type="entry name" value="HYDROXYPYRUVATE ISOMERASE"/>
    <property type="match status" value="1"/>
</dbReference>
<dbReference type="PANTHER" id="PTHR12110:SF47">
    <property type="match status" value="1"/>
</dbReference>
<sequence length="341" mass="37416">MRRGVVDDGRPLVWATADGSRVTGMSDATTPREAPRSPGEQPRIHVTLSTASVYPRKAQYAFEAAADLGYDGVEVMVWSDETTQDAAALRRLSAEHDVPIRSIHAPTLLVSQRVWGRSPGPKLRRSVELAQEVGASTVVVHPPFRWQYRYAREFEDLVGELDETEGVTIAVENMYPWRSRKREMQAYLPGWDPSEHGYEHVTLDLSHAAVAQQDALALLDVFDGRLAHVHLADGSSSITDEHLVPGRGDQPCDLVLAELVRRGWEGDVVVEISTRRARTAAERREDLAASLFFARTYLTPGPHPGYSPPPGPPHRHVDAWGEAEAREIAAAEDAAGSAGTG</sequence>
<reference evidence="4" key="1">
    <citation type="submission" date="2023-03" db="EMBL/GenBank/DDBJ databases">
        <title>Cellulosimicrobium cellulans NBRC 103059.</title>
        <authorList>
            <person name="Ichikawa N."/>
            <person name="Sato H."/>
            <person name="Tonouchi N."/>
        </authorList>
    </citation>
    <scope>NUCLEOTIDE SEQUENCE</scope>
    <source>
        <strain evidence="4">NBRC 103059</strain>
    </source>
</reference>
<evidence type="ECO:0000256" key="2">
    <source>
        <dbReference type="SAM" id="MobiDB-lite"/>
    </source>
</evidence>
<dbReference type="EMBL" id="BSTG01000001">
    <property type="protein sequence ID" value="GLY55698.1"/>
    <property type="molecule type" value="Genomic_DNA"/>
</dbReference>
<name>A0AAV5P0Y6_CELCE</name>
<feature type="domain" description="Xylose isomerase-like TIM barrel" evidence="3">
    <location>
        <begin position="62"/>
        <end position="283"/>
    </location>
</feature>